<feature type="domain" description="Major facilitator superfamily (MFS) profile" evidence="10">
    <location>
        <begin position="47"/>
        <end position="489"/>
    </location>
</feature>
<dbReference type="InterPro" id="IPR005828">
    <property type="entry name" value="MFS_sugar_transport-like"/>
</dbReference>
<evidence type="ECO:0000256" key="1">
    <source>
        <dbReference type="ARBA" id="ARBA00004141"/>
    </source>
</evidence>
<dbReference type="AlphaFoldDB" id="A0A9P4I7E1"/>
<dbReference type="InterPro" id="IPR005829">
    <property type="entry name" value="Sugar_transporter_CS"/>
</dbReference>
<dbReference type="InterPro" id="IPR036259">
    <property type="entry name" value="MFS_trans_sf"/>
</dbReference>
<evidence type="ECO:0000256" key="9">
    <source>
        <dbReference type="SAM" id="Phobius"/>
    </source>
</evidence>
<proteinExistence type="inferred from homology"/>
<dbReference type="GO" id="GO:0005351">
    <property type="term" value="F:carbohydrate:proton symporter activity"/>
    <property type="evidence" value="ECO:0007669"/>
    <property type="project" value="TreeGrafter"/>
</dbReference>
<evidence type="ECO:0000256" key="5">
    <source>
        <dbReference type="ARBA" id="ARBA00022989"/>
    </source>
</evidence>
<evidence type="ECO:0000256" key="8">
    <source>
        <dbReference type="RuleBase" id="RU003346"/>
    </source>
</evidence>
<comment type="subcellular location">
    <subcellularLocation>
        <location evidence="1">Membrane</location>
        <topology evidence="1">Multi-pass membrane protein</topology>
    </subcellularLocation>
</comment>
<dbReference type="PANTHER" id="PTHR48022:SF5">
    <property type="entry name" value="ALPHA-GLUCOSIDES PERMEASE MPH2-RELATED"/>
    <property type="match status" value="1"/>
</dbReference>
<dbReference type="FunFam" id="1.20.1250.20:FF:000078">
    <property type="entry name" value="MFS maltose transporter, putative"/>
    <property type="match status" value="1"/>
</dbReference>
<dbReference type="Proteomes" id="UP000799772">
    <property type="component" value="Unassembled WGS sequence"/>
</dbReference>
<dbReference type="SUPFAM" id="SSF103473">
    <property type="entry name" value="MFS general substrate transporter"/>
    <property type="match status" value="1"/>
</dbReference>
<feature type="transmembrane region" description="Helical" evidence="9">
    <location>
        <begin position="183"/>
        <end position="202"/>
    </location>
</feature>
<evidence type="ECO:0000313" key="12">
    <source>
        <dbReference type="Proteomes" id="UP000799772"/>
    </source>
</evidence>
<dbReference type="EMBL" id="ML978132">
    <property type="protein sequence ID" value="KAF2095324.1"/>
    <property type="molecule type" value="Genomic_DNA"/>
</dbReference>
<keyword evidence="7" id="KW-0462">Maltose metabolism</keyword>
<dbReference type="InterPro" id="IPR020846">
    <property type="entry name" value="MFS_dom"/>
</dbReference>
<comment type="caution">
    <text evidence="11">The sequence shown here is derived from an EMBL/GenBank/DDBJ whole genome shotgun (WGS) entry which is preliminary data.</text>
</comment>
<evidence type="ECO:0000256" key="2">
    <source>
        <dbReference type="ARBA" id="ARBA00010992"/>
    </source>
</evidence>
<keyword evidence="12" id="KW-1185">Reference proteome</keyword>
<dbReference type="OrthoDB" id="6612291at2759"/>
<reference evidence="11" key="1">
    <citation type="journal article" date="2020" name="Stud. Mycol.">
        <title>101 Dothideomycetes genomes: a test case for predicting lifestyles and emergence of pathogens.</title>
        <authorList>
            <person name="Haridas S."/>
            <person name="Albert R."/>
            <person name="Binder M."/>
            <person name="Bloem J."/>
            <person name="Labutti K."/>
            <person name="Salamov A."/>
            <person name="Andreopoulos B."/>
            <person name="Baker S."/>
            <person name="Barry K."/>
            <person name="Bills G."/>
            <person name="Bluhm B."/>
            <person name="Cannon C."/>
            <person name="Castanera R."/>
            <person name="Culley D."/>
            <person name="Daum C."/>
            <person name="Ezra D."/>
            <person name="Gonzalez J."/>
            <person name="Henrissat B."/>
            <person name="Kuo A."/>
            <person name="Liang C."/>
            <person name="Lipzen A."/>
            <person name="Lutzoni F."/>
            <person name="Magnuson J."/>
            <person name="Mondo S."/>
            <person name="Nolan M."/>
            <person name="Ohm R."/>
            <person name="Pangilinan J."/>
            <person name="Park H.-J."/>
            <person name="Ramirez L."/>
            <person name="Alfaro M."/>
            <person name="Sun H."/>
            <person name="Tritt A."/>
            <person name="Yoshinaga Y."/>
            <person name="Zwiers L.-H."/>
            <person name="Turgeon B."/>
            <person name="Goodwin S."/>
            <person name="Spatafora J."/>
            <person name="Crous P."/>
            <person name="Grigoriev I."/>
        </authorList>
    </citation>
    <scope>NUCLEOTIDE SEQUENCE</scope>
    <source>
        <strain evidence="11">CBS 133067</strain>
    </source>
</reference>
<dbReference type="GO" id="GO:0016020">
    <property type="term" value="C:membrane"/>
    <property type="evidence" value="ECO:0007669"/>
    <property type="project" value="UniProtKB-SubCell"/>
</dbReference>
<feature type="transmembrane region" description="Helical" evidence="9">
    <location>
        <begin position="125"/>
        <end position="148"/>
    </location>
</feature>
<comment type="similarity">
    <text evidence="2 8">Belongs to the major facilitator superfamily. Sugar transporter (TC 2.A.1.1) family.</text>
</comment>
<keyword evidence="3 8" id="KW-0813">Transport</keyword>
<feature type="transmembrane region" description="Helical" evidence="9">
    <location>
        <begin position="340"/>
        <end position="359"/>
    </location>
</feature>
<feature type="transmembrane region" description="Helical" evidence="9">
    <location>
        <begin position="222"/>
        <end position="243"/>
    </location>
</feature>
<evidence type="ECO:0000256" key="3">
    <source>
        <dbReference type="ARBA" id="ARBA00022448"/>
    </source>
</evidence>
<protein>
    <submittedName>
        <fullName evidence="11">General substrate transporter</fullName>
    </submittedName>
</protein>
<dbReference type="InterPro" id="IPR003663">
    <property type="entry name" value="Sugar/inositol_transpt"/>
</dbReference>
<sequence>MDSKDDKPEFNEKITSDTATAAAIATDDEHSMTVREAFRRYPWACFWAIAMSLTIIMEGYDGILLANLIAYPSFKKQYGNYYPALGQYVVSAPWQAGLGNAANCGAVLGQFLNGYVTERFGHRRVIMVALVFLTGFVFITFFAKSIAVLCVGEVLLGIPWGIFAIMGSAYASEVCPLALRGYLLAFVNLCWVIGQFVAAGVLEGLVNNTTQWAYRIPFAVQWAWPVPLFILALLAPESPWWLIRKGRVADAEKSLQRLSSNMSPTQIQLKVAMMMHTNAYEETLNTESSYRDCFRGTNLRRTEVACMILVAQTLAGEAFAYNATYFFTQAGLAASDAYKMNFGATALAFIATCVSWVLMTYFGRRTLLCTGLGLIALDLLLIGCLSYAGTSAATWTQAAFAMLWLGLYSSLLGPQSFTVAAEISATRLRAQTLSLARNAYNVVNIIDGVIEPYLINPTEAGLKGKTAFVWFGVCTLTLVWALFRLPETKGKTYEELDVLFEKRVPAWKFKTTQVNEVAEANEILRDKDWMPKTD</sequence>
<feature type="transmembrane region" description="Helical" evidence="9">
    <location>
        <begin position="304"/>
        <end position="328"/>
    </location>
</feature>
<dbReference type="PANTHER" id="PTHR48022">
    <property type="entry name" value="PLASTIDIC GLUCOSE TRANSPORTER 4"/>
    <property type="match status" value="1"/>
</dbReference>
<dbReference type="PROSITE" id="PS00217">
    <property type="entry name" value="SUGAR_TRANSPORT_2"/>
    <property type="match status" value="1"/>
</dbReference>
<dbReference type="Gene3D" id="1.20.1250.20">
    <property type="entry name" value="MFS general substrate transporter like domains"/>
    <property type="match status" value="1"/>
</dbReference>
<evidence type="ECO:0000256" key="4">
    <source>
        <dbReference type="ARBA" id="ARBA00022692"/>
    </source>
</evidence>
<dbReference type="GO" id="GO:0000023">
    <property type="term" value="P:maltose metabolic process"/>
    <property type="evidence" value="ECO:0007669"/>
    <property type="project" value="UniProtKB-KW"/>
</dbReference>
<feature type="transmembrane region" description="Helical" evidence="9">
    <location>
        <begin position="366"/>
        <end position="388"/>
    </location>
</feature>
<feature type="transmembrane region" description="Helical" evidence="9">
    <location>
        <begin position="467"/>
        <end position="483"/>
    </location>
</feature>
<dbReference type="InterPro" id="IPR050360">
    <property type="entry name" value="MFS_Sugar_Transporters"/>
</dbReference>
<organism evidence="11 12">
    <name type="scientific">Rhizodiscina lignyota</name>
    <dbReference type="NCBI Taxonomy" id="1504668"/>
    <lineage>
        <taxon>Eukaryota</taxon>
        <taxon>Fungi</taxon>
        <taxon>Dikarya</taxon>
        <taxon>Ascomycota</taxon>
        <taxon>Pezizomycotina</taxon>
        <taxon>Dothideomycetes</taxon>
        <taxon>Pleosporomycetidae</taxon>
        <taxon>Aulographales</taxon>
        <taxon>Rhizodiscinaceae</taxon>
        <taxon>Rhizodiscina</taxon>
    </lineage>
</organism>
<feature type="transmembrane region" description="Helical" evidence="9">
    <location>
        <begin position="41"/>
        <end position="66"/>
    </location>
</feature>
<gene>
    <name evidence="11" type="ORF">NA57DRAFT_60058</name>
</gene>
<name>A0A9P4I7E1_9PEZI</name>
<evidence type="ECO:0000256" key="7">
    <source>
        <dbReference type="ARBA" id="ARBA00026248"/>
    </source>
</evidence>
<keyword evidence="6 9" id="KW-0472">Membrane</keyword>
<accession>A0A9P4I7E1</accession>
<evidence type="ECO:0000256" key="6">
    <source>
        <dbReference type="ARBA" id="ARBA00023136"/>
    </source>
</evidence>
<keyword evidence="4 9" id="KW-0812">Transmembrane</keyword>
<dbReference type="Pfam" id="PF00083">
    <property type="entry name" value="Sugar_tr"/>
    <property type="match status" value="1"/>
</dbReference>
<evidence type="ECO:0000259" key="10">
    <source>
        <dbReference type="PROSITE" id="PS50850"/>
    </source>
</evidence>
<dbReference type="NCBIfam" id="TIGR00879">
    <property type="entry name" value="SP"/>
    <property type="match status" value="1"/>
</dbReference>
<evidence type="ECO:0000313" key="11">
    <source>
        <dbReference type="EMBL" id="KAF2095324.1"/>
    </source>
</evidence>
<feature type="transmembrane region" description="Helical" evidence="9">
    <location>
        <begin position="154"/>
        <end position="171"/>
    </location>
</feature>
<dbReference type="PROSITE" id="PS50850">
    <property type="entry name" value="MFS"/>
    <property type="match status" value="1"/>
</dbReference>
<keyword evidence="5 9" id="KW-1133">Transmembrane helix</keyword>